<accession>A0A936YU58</accession>
<dbReference type="PANTHER" id="PTHR43687:SF6">
    <property type="entry name" value="L-ASPARTATE SEMIALDEHYDE SULFURTRANSFERASE IRON-SULFUR SUBUNIT"/>
    <property type="match status" value="1"/>
</dbReference>
<keyword evidence="1" id="KW-0813">Transport</keyword>
<dbReference type="GO" id="GO:0046872">
    <property type="term" value="F:metal ion binding"/>
    <property type="evidence" value="ECO:0007669"/>
    <property type="project" value="UniProtKB-KW"/>
</dbReference>
<evidence type="ECO:0000256" key="5">
    <source>
        <dbReference type="ARBA" id="ARBA00022982"/>
    </source>
</evidence>
<dbReference type="RefSeq" id="WP_201658519.1">
    <property type="nucleotide sequence ID" value="NZ_JAEQNC010000006.1"/>
</dbReference>
<evidence type="ECO:0000256" key="2">
    <source>
        <dbReference type="ARBA" id="ARBA00022485"/>
    </source>
</evidence>
<gene>
    <name evidence="9" type="ORF">JJB09_12985</name>
</gene>
<reference evidence="9" key="1">
    <citation type="submission" date="2021-01" db="EMBL/GenBank/DDBJ databases">
        <title>Rhizobium sp. strain KVB221 16S ribosomal RNA gene Genome sequencing and assembly.</title>
        <authorList>
            <person name="Kang M."/>
        </authorList>
    </citation>
    <scope>NUCLEOTIDE SEQUENCE</scope>
    <source>
        <strain evidence="9">KVB221</strain>
    </source>
</reference>
<dbReference type="AlphaFoldDB" id="A0A936YU58"/>
<dbReference type="Gene3D" id="3.30.70.20">
    <property type="match status" value="2"/>
</dbReference>
<evidence type="ECO:0000256" key="7">
    <source>
        <dbReference type="ARBA" id="ARBA00023014"/>
    </source>
</evidence>
<proteinExistence type="predicted"/>
<dbReference type="SUPFAM" id="SSF54862">
    <property type="entry name" value="4Fe-4S ferredoxins"/>
    <property type="match status" value="1"/>
</dbReference>
<dbReference type="EMBL" id="JAEQNC010000006">
    <property type="protein sequence ID" value="MBL0372942.1"/>
    <property type="molecule type" value="Genomic_DNA"/>
</dbReference>
<keyword evidence="2" id="KW-0004">4Fe-4S</keyword>
<keyword evidence="5" id="KW-0249">Electron transport</keyword>
<keyword evidence="3" id="KW-0479">Metal-binding</keyword>
<evidence type="ECO:0000256" key="3">
    <source>
        <dbReference type="ARBA" id="ARBA00022723"/>
    </source>
</evidence>
<evidence type="ECO:0000256" key="4">
    <source>
        <dbReference type="ARBA" id="ARBA00022737"/>
    </source>
</evidence>
<dbReference type="Pfam" id="PF13187">
    <property type="entry name" value="Fer4_9"/>
    <property type="match status" value="1"/>
</dbReference>
<evidence type="ECO:0000256" key="1">
    <source>
        <dbReference type="ARBA" id="ARBA00022448"/>
    </source>
</evidence>
<feature type="domain" description="4Fe-4S ferredoxin-type" evidence="8">
    <location>
        <begin position="26"/>
        <end position="56"/>
    </location>
</feature>
<keyword evidence="4" id="KW-0677">Repeat</keyword>
<dbReference type="InterPro" id="IPR050572">
    <property type="entry name" value="Fe-S_Ferredoxin"/>
</dbReference>
<sequence length="166" mass="17523">MLDSVETRRSLLFGLGRARPSGPLPPGATRESIGLCSGCGECAAGCPQRIIRMDNGAPTVDFSLGECNFCGECGARCPEAVFVTAHAMRFDHVARIEDHCLALNSVDCQSCRDVCPEMAIRFVPARGKPFQPTLDAARCSGCGACLSVCPVQAIGLSHQQAEAQHG</sequence>
<dbReference type="InterPro" id="IPR004496">
    <property type="entry name" value="NapF"/>
</dbReference>
<evidence type="ECO:0000259" key="8">
    <source>
        <dbReference type="PROSITE" id="PS51379"/>
    </source>
</evidence>
<organism evidence="9 10">
    <name type="scientific">Rhizobium setariae</name>
    <dbReference type="NCBI Taxonomy" id="2801340"/>
    <lineage>
        <taxon>Bacteria</taxon>
        <taxon>Pseudomonadati</taxon>
        <taxon>Pseudomonadota</taxon>
        <taxon>Alphaproteobacteria</taxon>
        <taxon>Hyphomicrobiales</taxon>
        <taxon>Rhizobiaceae</taxon>
        <taxon>Rhizobium/Agrobacterium group</taxon>
        <taxon>Rhizobium</taxon>
    </lineage>
</organism>
<evidence type="ECO:0000313" key="10">
    <source>
        <dbReference type="Proteomes" id="UP000633219"/>
    </source>
</evidence>
<dbReference type="GO" id="GO:0051539">
    <property type="term" value="F:4 iron, 4 sulfur cluster binding"/>
    <property type="evidence" value="ECO:0007669"/>
    <property type="project" value="UniProtKB-KW"/>
</dbReference>
<dbReference type="InterPro" id="IPR017900">
    <property type="entry name" value="4Fe4S_Fe_S_CS"/>
</dbReference>
<dbReference type="PROSITE" id="PS51379">
    <property type="entry name" value="4FE4S_FER_2"/>
    <property type="match status" value="3"/>
</dbReference>
<dbReference type="PANTHER" id="PTHR43687">
    <property type="entry name" value="ADENYLYLSULFATE REDUCTASE, BETA SUBUNIT"/>
    <property type="match status" value="1"/>
</dbReference>
<dbReference type="Pfam" id="PF12838">
    <property type="entry name" value="Fer4_7"/>
    <property type="match status" value="1"/>
</dbReference>
<feature type="domain" description="4Fe-4S ferredoxin-type" evidence="8">
    <location>
        <begin position="58"/>
        <end position="87"/>
    </location>
</feature>
<dbReference type="Proteomes" id="UP000633219">
    <property type="component" value="Unassembled WGS sequence"/>
</dbReference>
<dbReference type="InterPro" id="IPR017896">
    <property type="entry name" value="4Fe4S_Fe-S-bd"/>
</dbReference>
<evidence type="ECO:0000313" key="9">
    <source>
        <dbReference type="EMBL" id="MBL0372942.1"/>
    </source>
</evidence>
<comment type="caution">
    <text evidence="9">The sequence shown here is derived from an EMBL/GenBank/DDBJ whole genome shotgun (WGS) entry which is preliminary data.</text>
</comment>
<name>A0A936YU58_9HYPH</name>
<keyword evidence="6" id="KW-0408">Iron</keyword>
<evidence type="ECO:0000256" key="6">
    <source>
        <dbReference type="ARBA" id="ARBA00023004"/>
    </source>
</evidence>
<keyword evidence="10" id="KW-1185">Reference proteome</keyword>
<dbReference type="PROSITE" id="PS00198">
    <property type="entry name" value="4FE4S_FER_1"/>
    <property type="match status" value="1"/>
</dbReference>
<dbReference type="CDD" id="cd10564">
    <property type="entry name" value="NapF_like"/>
    <property type="match status" value="1"/>
</dbReference>
<keyword evidence="7" id="KW-0411">Iron-sulfur</keyword>
<protein>
    <submittedName>
        <fullName evidence="9">Ferredoxin-type protein NapF</fullName>
    </submittedName>
</protein>
<feature type="domain" description="4Fe-4S ferredoxin-type" evidence="8">
    <location>
        <begin position="130"/>
        <end position="159"/>
    </location>
</feature>